<reference evidence="3" key="1">
    <citation type="submission" date="2023-08" db="EMBL/GenBank/DDBJ databases">
        <authorList>
            <person name="Audoor S."/>
            <person name="Bilcke G."/>
        </authorList>
    </citation>
    <scope>NUCLEOTIDE SEQUENCE</scope>
</reference>
<sequence length="323" mass="36741">MKVARTYVGKSLQIVYLVCFSSFFWTTLKFLPPSNDGGSNHFDATGCTERLDKLEERFNQRRKARIDALPGTNLTKLSEINPSQKISVFDAFEPEASCFAEERFGSKSAIRFNSFGDGPKFICGVDNIANKEYARKQNFDAEPSLPCLVYSVGSKNEIEFEKAVHHFLGCETHTFDPTLEEEFKGHEYAVFHPWGIGLDGEQHEVGKHSFISRSLQTIIAQLGHTKRTIDILKIDCEGCEYRAMPLLFDLIAKKELQINQIQIELHETDFDQVTKFFEAGDKAGMRIFHKERNAWGCQGYLCVEYSLITESFLREVNKGEVCG</sequence>
<dbReference type="InterPro" id="IPR029063">
    <property type="entry name" value="SAM-dependent_MTases_sf"/>
</dbReference>
<keyword evidence="1" id="KW-0472">Membrane</keyword>
<evidence type="ECO:0000313" key="3">
    <source>
        <dbReference type="EMBL" id="CAJ1938118.1"/>
    </source>
</evidence>
<evidence type="ECO:0000259" key="2">
    <source>
        <dbReference type="Pfam" id="PF13383"/>
    </source>
</evidence>
<dbReference type="Gene3D" id="3.40.50.150">
    <property type="entry name" value="Vaccinia Virus protein VP39"/>
    <property type="match status" value="1"/>
</dbReference>
<dbReference type="EMBL" id="CAKOGP040001413">
    <property type="protein sequence ID" value="CAJ1945419.1"/>
    <property type="molecule type" value="Genomic_DNA"/>
</dbReference>
<protein>
    <recommendedName>
        <fullName evidence="2">Methyltransferase domain-containing protein</fullName>
    </recommendedName>
</protein>
<dbReference type="InterPro" id="IPR026913">
    <property type="entry name" value="METTL24"/>
</dbReference>
<gene>
    <name evidence="3" type="ORF">CYCCA115_LOCUS5981</name>
    <name evidence="4" type="ORF">CYCCA115_LOCUS9562</name>
</gene>
<dbReference type="PANTHER" id="PTHR32026:SF10">
    <property type="entry name" value="METHYLTRANSFERASE-LIKE PROTEIN 24-RELATED"/>
    <property type="match status" value="1"/>
</dbReference>
<accession>A0AAD2CL14</accession>
<dbReference type="PANTHER" id="PTHR32026">
    <property type="entry name" value="METHYLTRANSFERASE-LIKE PROTEIN 24"/>
    <property type="match status" value="1"/>
</dbReference>
<dbReference type="InterPro" id="IPR025714">
    <property type="entry name" value="Methyltranfer_dom"/>
</dbReference>
<keyword evidence="5" id="KW-1185">Reference proteome</keyword>
<keyword evidence="1" id="KW-0812">Transmembrane</keyword>
<name>A0AAD2CL14_9STRA</name>
<dbReference type="Proteomes" id="UP001295423">
    <property type="component" value="Unassembled WGS sequence"/>
</dbReference>
<keyword evidence="1" id="KW-1133">Transmembrane helix</keyword>
<comment type="caution">
    <text evidence="3">The sequence shown here is derived from an EMBL/GenBank/DDBJ whole genome shotgun (WGS) entry which is preliminary data.</text>
</comment>
<dbReference type="Pfam" id="PF13383">
    <property type="entry name" value="Methyltransf_22"/>
    <property type="match status" value="1"/>
</dbReference>
<dbReference type="AlphaFoldDB" id="A0AAD2CL14"/>
<evidence type="ECO:0000313" key="4">
    <source>
        <dbReference type="EMBL" id="CAJ1945419.1"/>
    </source>
</evidence>
<organism evidence="3 5">
    <name type="scientific">Cylindrotheca closterium</name>
    <dbReference type="NCBI Taxonomy" id="2856"/>
    <lineage>
        <taxon>Eukaryota</taxon>
        <taxon>Sar</taxon>
        <taxon>Stramenopiles</taxon>
        <taxon>Ochrophyta</taxon>
        <taxon>Bacillariophyta</taxon>
        <taxon>Bacillariophyceae</taxon>
        <taxon>Bacillariophycidae</taxon>
        <taxon>Bacillariales</taxon>
        <taxon>Bacillariaceae</taxon>
        <taxon>Cylindrotheca</taxon>
    </lineage>
</organism>
<evidence type="ECO:0000313" key="5">
    <source>
        <dbReference type="Proteomes" id="UP001295423"/>
    </source>
</evidence>
<feature type="transmembrane region" description="Helical" evidence="1">
    <location>
        <begin position="12"/>
        <end position="31"/>
    </location>
</feature>
<proteinExistence type="predicted"/>
<feature type="domain" description="Methyltransferase" evidence="2">
    <location>
        <begin position="88"/>
        <end position="307"/>
    </location>
</feature>
<dbReference type="EMBL" id="CAKOGP040000669">
    <property type="protein sequence ID" value="CAJ1938118.1"/>
    <property type="molecule type" value="Genomic_DNA"/>
</dbReference>
<evidence type="ECO:0000256" key="1">
    <source>
        <dbReference type="SAM" id="Phobius"/>
    </source>
</evidence>